<proteinExistence type="predicted"/>
<dbReference type="RefSeq" id="WP_145084044.1">
    <property type="nucleotide sequence ID" value="NZ_CP036274.1"/>
</dbReference>
<dbReference type="InterPro" id="IPR052948">
    <property type="entry name" value="Low_temp-induced_all0457"/>
</dbReference>
<name>A0A517Y4Z9_9BACT</name>
<protein>
    <submittedName>
        <fullName evidence="2">Heat induced stress protein YflT</fullName>
    </submittedName>
</protein>
<evidence type="ECO:0000313" key="2">
    <source>
        <dbReference type="EMBL" id="QDU25307.1"/>
    </source>
</evidence>
<dbReference type="AlphaFoldDB" id="A0A517Y4Z9"/>
<gene>
    <name evidence="2" type="ORF">ETAA8_03710</name>
</gene>
<reference evidence="2 3" key="1">
    <citation type="submission" date="2019-02" db="EMBL/GenBank/DDBJ databases">
        <title>Deep-cultivation of Planctomycetes and their phenomic and genomic characterization uncovers novel biology.</title>
        <authorList>
            <person name="Wiegand S."/>
            <person name="Jogler M."/>
            <person name="Boedeker C."/>
            <person name="Pinto D."/>
            <person name="Vollmers J."/>
            <person name="Rivas-Marin E."/>
            <person name="Kohn T."/>
            <person name="Peeters S.H."/>
            <person name="Heuer A."/>
            <person name="Rast P."/>
            <person name="Oberbeckmann S."/>
            <person name="Bunk B."/>
            <person name="Jeske O."/>
            <person name="Meyerdierks A."/>
            <person name="Storesund J.E."/>
            <person name="Kallscheuer N."/>
            <person name="Luecker S."/>
            <person name="Lage O.M."/>
            <person name="Pohl T."/>
            <person name="Merkel B.J."/>
            <person name="Hornburger P."/>
            <person name="Mueller R.-W."/>
            <person name="Bruemmer F."/>
            <person name="Labrenz M."/>
            <person name="Spormann A.M."/>
            <person name="Op den Camp H."/>
            <person name="Overmann J."/>
            <person name="Amann R."/>
            <person name="Jetten M.S.M."/>
            <person name="Mascher T."/>
            <person name="Medema M.H."/>
            <person name="Devos D.P."/>
            <person name="Kaster A.-K."/>
            <person name="Ovreas L."/>
            <person name="Rohde M."/>
            <person name="Galperin M.Y."/>
            <person name="Jogler C."/>
        </authorList>
    </citation>
    <scope>NUCLEOTIDE SEQUENCE [LARGE SCALE GENOMIC DNA]</scope>
    <source>
        <strain evidence="2 3">ETA_A8</strain>
    </source>
</reference>
<keyword evidence="3" id="KW-1185">Reference proteome</keyword>
<dbReference type="EMBL" id="CP036274">
    <property type="protein sequence ID" value="QDU25307.1"/>
    <property type="molecule type" value="Genomic_DNA"/>
</dbReference>
<feature type="domain" description="General stress protein 17M-like" evidence="1">
    <location>
        <begin position="10"/>
        <end position="75"/>
    </location>
</feature>
<dbReference type="PANTHER" id="PTHR36109:SF2">
    <property type="entry name" value="MEMBRANE PROTEIN"/>
    <property type="match status" value="1"/>
</dbReference>
<dbReference type="PANTHER" id="PTHR36109">
    <property type="entry name" value="MEMBRANE PROTEIN-RELATED"/>
    <property type="match status" value="1"/>
</dbReference>
<evidence type="ECO:0000259" key="1">
    <source>
        <dbReference type="Pfam" id="PF11181"/>
    </source>
</evidence>
<dbReference type="Pfam" id="PF11181">
    <property type="entry name" value="YflT"/>
    <property type="match status" value="1"/>
</dbReference>
<sequence>MASSTVTGAVIGVFEDQRQAQQAIAELRRAGYTEDQIGVVSQNREVANTDSGTKIGEGAATGLATGAGIGALWGLGILSNVLPGIGPAIFGGTLGVILSSAAAGAAAAGIGGALAGLGISDDDAKYYEGEFKSGRTIVTVHGGPPAGQAQSVLTQYGGYDRSTVRR</sequence>
<accession>A0A517Y4Z9</accession>
<dbReference type="InterPro" id="IPR025889">
    <property type="entry name" value="GSP17M-like_dom"/>
</dbReference>
<organism evidence="2 3">
    <name type="scientific">Anatilimnocola aggregata</name>
    <dbReference type="NCBI Taxonomy" id="2528021"/>
    <lineage>
        <taxon>Bacteria</taxon>
        <taxon>Pseudomonadati</taxon>
        <taxon>Planctomycetota</taxon>
        <taxon>Planctomycetia</taxon>
        <taxon>Pirellulales</taxon>
        <taxon>Pirellulaceae</taxon>
        <taxon>Anatilimnocola</taxon>
    </lineage>
</organism>
<dbReference type="KEGG" id="aagg:ETAA8_03710"/>
<dbReference type="OrthoDB" id="289312at2"/>
<evidence type="ECO:0000313" key="3">
    <source>
        <dbReference type="Proteomes" id="UP000315017"/>
    </source>
</evidence>
<dbReference type="Proteomes" id="UP000315017">
    <property type="component" value="Chromosome"/>
</dbReference>